<organism evidence="2 3">
    <name type="scientific">Myotis myotis</name>
    <name type="common">Greater mouse-eared bat</name>
    <name type="synonym">Vespertilio myotis</name>
    <dbReference type="NCBI Taxonomy" id="51298"/>
    <lineage>
        <taxon>Eukaryota</taxon>
        <taxon>Metazoa</taxon>
        <taxon>Chordata</taxon>
        <taxon>Craniata</taxon>
        <taxon>Vertebrata</taxon>
        <taxon>Euteleostomi</taxon>
        <taxon>Mammalia</taxon>
        <taxon>Eutheria</taxon>
        <taxon>Laurasiatheria</taxon>
        <taxon>Chiroptera</taxon>
        <taxon>Yangochiroptera</taxon>
        <taxon>Vespertilionidae</taxon>
        <taxon>Myotis</taxon>
    </lineage>
</organism>
<comment type="caution">
    <text evidence="2">The sequence shown here is derived from an EMBL/GenBank/DDBJ whole genome shotgun (WGS) entry which is preliminary data.</text>
</comment>
<keyword evidence="3" id="KW-1185">Reference proteome</keyword>
<feature type="region of interest" description="Disordered" evidence="1">
    <location>
        <begin position="61"/>
        <end position="115"/>
    </location>
</feature>
<accession>A0A7J7Z4M3</accession>
<evidence type="ECO:0000256" key="1">
    <source>
        <dbReference type="SAM" id="MobiDB-lite"/>
    </source>
</evidence>
<dbReference type="AlphaFoldDB" id="A0A7J7Z4M3"/>
<evidence type="ECO:0000313" key="3">
    <source>
        <dbReference type="Proteomes" id="UP000527355"/>
    </source>
</evidence>
<protein>
    <submittedName>
        <fullName evidence="2">Uncharacterized protein</fullName>
    </submittedName>
</protein>
<name>A0A7J7Z4M3_MYOMY</name>
<sequence>MSQPLLQILNPWLQQVPIVDIALSCRSYSQGSISREPGRVLFSLATAHTSWRPMGETLAPALEAPSAPPACGGTGSCAPGRSGSQGTRTERDREGQRAPLPLQPQPREPSRRRKGGLQGFRAERLEMVLCVGSILEAPWGDPGRWEPQDSCPAQGRLLWILASRGGWRPDACE</sequence>
<reference evidence="2 3" key="1">
    <citation type="journal article" date="2020" name="Nature">
        <title>Six reference-quality genomes reveal evolution of bat adaptations.</title>
        <authorList>
            <person name="Jebb D."/>
            <person name="Huang Z."/>
            <person name="Pippel M."/>
            <person name="Hughes G.M."/>
            <person name="Lavrichenko K."/>
            <person name="Devanna P."/>
            <person name="Winkler S."/>
            <person name="Jermiin L.S."/>
            <person name="Skirmuntt E.C."/>
            <person name="Katzourakis A."/>
            <person name="Burkitt-Gray L."/>
            <person name="Ray D.A."/>
            <person name="Sullivan K.A.M."/>
            <person name="Roscito J.G."/>
            <person name="Kirilenko B.M."/>
            <person name="Davalos L.M."/>
            <person name="Corthals A.P."/>
            <person name="Power M.L."/>
            <person name="Jones G."/>
            <person name="Ransome R.D."/>
            <person name="Dechmann D.K.N."/>
            <person name="Locatelli A.G."/>
            <person name="Puechmaille S.J."/>
            <person name="Fedrigo O."/>
            <person name="Jarvis E.D."/>
            <person name="Hiller M."/>
            <person name="Vernes S.C."/>
            <person name="Myers E.W."/>
            <person name="Teeling E.C."/>
        </authorList>
    </citation>
    <scope>NUCLEOTIDE SEQUENCE [LARGE SCALE GENOMIC DNA]</scope>
    <source>
        <strain evidence="2">MMyoMyo1</strain>
        <tissue evidence="2">Flight muscle</tissue>
    </source>
</reference>
<evidence type="ECO:0000313" key="2">
    <source>
        <dbReference type="EMBL" id="KAF6368995.1"/>
    </source>
</evidence>
<dbReference type="Proteomes" id="UP000527355">
    <property type="component" value="Unassembled WGS sequence"/>
</dbReference>
<gene>
    <name evidence="2" type="ORF">mMyoMyo1_010404</name>
</gene>
<dbReference type="EMBL" id="JABWUV010000003">
    <property type="protein sequence ID" value="KAF6368995.1"/>
    <property type="molecule type" value="Genomic_DNA"/>
</dbReference>
<proteinExistence type="predicted"/>